<reference evidence="2 4" key="1">
    <citation type="submission" date="2023-11" db="EMBL/GenBank/DDBJ databases">
        <title>Unpublished Manusciprt.</title>
        <authorList>
            <person name="Saticioglu I.B."/>
            <person name="Ay H."/>
            <person name="Ajmi N."/>
            <person name="Altun S."/>
            <person name="Duman M."/>
        </authorList>
    </citation>
    <scope>NUCLEOTIDE SEQUENCE</scope>
    <source>
        <strain evidence="1 4">Fl-33</strain>
        <strain evidence="2">Fl-77</strain>
    </source>
</reference>
<organism evidence="2 3">
    <name type="scientific">Flavobacterium flavipigmentatum</name>
    <dbReference type="NCBI Taxonomy" id="2893884"/>
    <lineage>
        <taxon>Bacteria</taxon>
        <taxon>Pseudomonadati</taxon>
        <taxon>Bacteroidota</taxon>
        <taxon>Flavobacteriia</taxon>
        <taxon>Flavobacteriales</taxon>
        <taxon>Flavobacteriaceae</taxon>
        <taxon>Flavobacterium</taxon>
    </lineage>
</organism>
<sequence length="233" mass="27668">MRNKFKIVLFIFFSITAYSQNLKILKDSIFIDSNFMRIEELKINLNNEKVKNKIYSITQSTYEIFEKPLLCLPEQRIKAKKDTLSNRVLKDALRETNSGFEHYEIYYDKNNIINISISLQSYGSPWEAIQYYCFDLNNGKRIGISLFVNQQMLLKKIKSKLKDQDIILSINPTVLLNFKIIANKNENISGIDFSIFDTENYRNSGYEEFIVHFEWKEIEKYISSIYKKRLLEK</sequence>
<dbReference type="RefSeq" id="WP_229976204.1">
    <property type="nucleotide sequence ID" value="NZ_CP087133.1"/>
</dbReference>
<name>A0AAJ2SEE4_9FLAO</name>
<dbReference type="Proteomes" id="UP001270053">
    <property type="component" value="Unassembled WGS sequence"/>
</dbReference>
<evidence type="ECO:0000313" key="3">
    <source>
        <dbReference type="Proteomes" id="UP001270053"/>
    </source>
</evidence>
<evidence type="ECO:0000313" key="1">
    <source>
        <dbReference type="EMBL" id="MDX6183226.1"/>
    </source>
</evidence>
<dbReference type="EMBL" id="JAWXVG010000006">
    <property type="protein sequence ID" value="MDX6183226.1"/>
    <property type="molecule type" value="Genomic_DNA"/>
</dbReference>
<accession>A0AAJ2SEE4</accession>
<gene>
    <name evidence="1" type="ORF">SGQ18_13745</name>
    <name evidence="2" type="ORF">SGQ44_17845</name>
</gene>
<keyword evidence="4" id="KW-1185">Reference proteome</keyword>
<dbReference type="Proteomes" id="UP001278738">
    <property type="component" value="Unassembled WGS sequence"/>
</dbReference>
<dbReference type="AlphaFoldDB" id="A0AAJ2SEE4"/>
<evidence type="ECO:0000313" key="2">
    <source>
        <dbReference type="EMBL" id="MDX6187624.1"/>
    </source>
</evidence>
<proteinExistence type="predicted"/>
<comment type="caution">
    <text evidence="2">The sequence shown here is derived from an EMBL/GenBank/DDBJ whole genome shotgun (WGS) entry which is preliminary data.</text>
</comment>
<dbReference type="EMBL" id="JAWXVH010000015">
    <property type="protein sequence ID" value="MDX6187624.1"/>
    <property type="molecule type" value="Genomic_DNA"/>
</dbReference>
<protein>
    <submittedName>
        <fullName evidence="2">Uncharacterized protein</fullName>
    </submittedName>
</protein>
<evidence type="ECO:0000313" key="4">
    <source>
        <dbReference type="Proteomes" id="UP001278738"/>
    </source>
</evidence>